<feature type="transmembrane region" description="Helical" evidence="1">
    <location>
        <begin position="287"/>
        <end position="312"/>
    </location>
</feature>
<evidence type="ECO:0000313" key="3">
    <source>
        <dbReference type="Proteomes" id="UP000027581"/>
    </source>
</evidence>
<protein>
    <submittedName>
        <fullName evidence="2">Rifin</fullName>
    </submittedName>
</protein>
<proteinExistence type="predicted"/>
<dbReference type="EMBL" id="HG810500">
    <property type="protein sequence ID" value="CDO61771.1"/>
    <property type="molecule type" value="Genomic_DNA"/>
</dbReference>
<evidence type="ECO:0000313" key="2">
    <source>
        <dbReference type="EMBL" id="CDO61771.1"/>
    </source>
</evidence>
<dbReference type="InterPro" id="IPR006373">
    <property type="entry name" value="VSA_Rifin"/>
</dbReference>
<reference evidence="2" key="1">
    <citation type="submission" date="2014-01" db="EMBL/GenBank/DDBJ databases">
        <authorList>
            <person name="Aslett M."/>
        </authorList>
    </citation>
    <scope>NUCLEOTIDE SEQUENCE</scope>
    <source>
        <strain evidence="2">CDC</strain>
    </source>
</reference>
<dbReference type="VEuPathDB" id="PlasmoDB:PRG01_0029600"/>
<gene>
    <name evidence="2" type="primary">RIF</name>
    <name evidence="2" type="ORF">PRCDC_0040500</name>
</gene>
<dbReference type="InterPro" id="IPR011992">
    <property type="entry name" value="EF-hand-dom_pair"/>
</dbReference>
<keyword evidence="1" id="KW-1133">Transmembrane helix</keyword>
<name>A0A060RM66_PLARE</name>
<dbReference type="VEuPathDB" id="PlasmoDB:PRCDC_0040500"/>
<dbReference type="AlphaFoldDB" id="A0A060RM66"/>
<dbReference type="Proteomes" id="UP000027581">
    <property type="component" value="Unassembled WGS sequence"/>
</dbReference>
<sequence length="332" mass="37264">LLFALPLNILVNTHKKISISHHTPITRSLCECELYAPAKYDNDPQMKEAMDNFNKQTQQRFHEYDERMKTTREKCKDKCHKEIQKIILKDKMEKELAETFSTLETKIDTDDIPTCICEKSIADRTEKFCLNCGKTMGGVAYGWGLVGGLMYTGWINYVATTVAKATMDAGMNVIRGVLKKLGVEEIPAEIFKKISSINDFSKVKNFADIIYTELETSCASPSLSAGAKQAMDTYNICTNVKNGPEGVSAVKRVVSGALDLIVDKAPKTAKAQALEVSANYTSTTSSLINGITASILAIEIIVLIMMIIYWILRYRRKKKMKKKLQYIKLLEE</sequence>
<dbReference type="NCBIfam" id="TIGR01477">
    <property type="entry name" value="RIFIN"/>
    <property type="match status" value="1"/>
</dbReference>
<reference evidence="2" key="2">
    <citation type="submission" date="2014-05" db="EMBL/GenBank/DDBJ databases">
        <title>The genome sequences of chimpanzee malaria parasites reveal the path to human adaptation.</title>
        <authorList>
            <person name="Otto T.D."/>
            <person name="Rayner J.C."/>
            <person name="Boehme U."/>
            <person name="Pain A."/>
            <person name="Spottiswoode N."/>
            <person name="Sanders M."/>
            <person name="Quail M."/>
            <person name="Ollomo B."/>
            <person name="Renaud F."/>
            <person name="Thomas A.W."/>
            <person name="Prugnolle F."/>
            <person name="Conway D.J."/>
            <person name="Newbold C."/>
            <person name="Berriman M."/>
        </authorList>
    </citation>
    <scope>NUCLEOTIDE SEQUENCE [LARGE SCALE GENOMIC DNA]</scope>
    <source>
        <strain evidence="2">CDC</strain>
    </source>
</reference>
<evidence type="ECO:0000256" key="1">
    <source>
        <dbReference type="SAM" id="Phobius"/>
    </source>
</evidence>
<organism evidence="2 3">
    <name type="scientific">Plasmodium reichenowi</name>
    <dbReference type="NCBI Taxonomy" id="5854"/>
    <lineage>
        <taxon>Eukaryota</taxon>
        <taxon>Sar</taxon>
        <taxon>Alveolata</taxon>
        <taxon>Apicomplexa</taxon>
        <taxon>Aconoidasida</taxon>
        <taxon>Haemosporida</taxon>
        <taxon>Plasmodiidae</taxon>
        <taxon>Plasmodium</taxon>
        <taxon>Plasmodium (Laverania)</taxon>
    </lineage>
</organism>
<dbReference type="Pfam" id="PF02009">
    <property type="entry name" value="RIFIN"/>
    <property type="match status" value="1"/>
</dbReference>
<keyword evidence="1" id="KW-0472">Membrane</keyword>
<dbReference type="SUPFAM" id="SSF47473">
    <property type="entry name" value="EF-hand"/>
    <property type="match status" value="1"/>
</dbReference>
<keyword evidence="3" id="KW-1185">Reference proteome</keyword>
<accession>A0A060RM66</accession>
<feature type="non-terminal residue" evidence="2">
    <location>
        <position position="1"/>
    </location>
</feature>
<keyword evidence="1" id="KW-0812">Transmembrane</keyword>